<keyword evidence="3" id="KW-1185">Reference proteome</keyword>
<feature type="transmembrane region" description="Helical" evidence="1">
    <location>
        <begin position="12"/>
        <end position="45"/>
    </location>
</feature>
<sequence length="359" mass="41653">MIATFMFLFKQYWSFFLLCLVGTVAGIYFGGIWSFLPFIFLILFFYEWNIAPKKERTWSFIESLPLTFNKRYFIRVIVPFTLSVFIIFLITFFKKNIENDLISSIADATRISSLFVLSSILARSLSGFIAWIIFLYLSSYFLVNYVCYEFAIFILSLSFAYYSMSEKRASKLKTIVLPLVLSISILVSANYFRLNIYELGLSIPNENLQLTVAKKLLKEKAFVGKSVSIEWLGNRNDAFSEPMRIIIPSYYNDKLLEKMETVILHGNHCTDVCKSLADSVSNYSKNWNLERIEKYLNSNRATEQIYALRILESSPQVIYISRILQLAKSPDDEVSSMAIDILRNWGDIDFFHIPSNPIF</sequence>
<name>A0A4P2VL07_FLUSA</name>
<protein>
    <submittedName>
        <fullName evidence="2">Uncharacterized protein</fullName>
    </submittedName>
</protein>
<proteinExistence type="predicted"/>
<feature type="transmembrane region" description="Helical" evidence="1">
    <location>
        <begin position="72"/>
        <end position="93"/>
    </location>
</feature>
<feature type="transmembrane region" description="Helical" evidence="1">
    <location>
        <begin position="114"/>
        <end position="136"/>
    </location>
</feature>
<keyword evidence="1" id="KW-0472">Membrane</keyword>
<dbReference type="Proteomes" id="UP000291236">
    <property type="component" value="Chromosome"/>
</dbReference>
<dbReference type="EMBL" id="AP019368">
    <property type="protein sequence ID" value="BBH52019.1"/>
    <property type="molecule type" value="Genomic_DNA"/>
</dbReference>
<dbReference type="RefSeq" id="WP_130606097.1">
    <property type="nucleotide sequence ID" value="NZ_AP019368.1"/>
</dbReference>
<keyword evidence="1" id="KW-0812">Transmembrane</keyword>
<dbReference type="AlphaFoldDB" id="A0A4P2VL07"/>
<evidence type="ECO:0000313" key="3">
    <source>
        <dbReference type="Proteomes" id="UP000291236"/>
    </source>
</evidence>
<evidence type="ECO:0000256" key="1">
    <source>
        <dbReference type="SAM" id="Phobius"/>
    </source>
</evidence>
<dbReference type="OrthoDB" id="5293012at2"/>
<evidence type="ECO:0000313" key="2">
    <source>
        <dbReference type="EMBL" id="BBH52019.1"/>
    </source>
</evidence>
<keyword evidence="1" id="KW-1133">Transmembrane helix</keyword>
<dbReference type="KEGG" id="sbf:JCM31447_04560"/>
<accession>A0A4P2VL07</accession>
<reference evidence="2 3" key="1">
    <citation type="submission" date="2018-12" db="EMBL/GenBank/DDBJ databases">
        <title>Rubrispira sanarue gen. nov., sp., nov., a member of the order Silvanigrellales, isolated from a brackish lake in Hamamatsu Japan.</title>
        <authorList>
            <person name="Maejima Y."/>
            <person name="Iino T."/>
            <person name="Muraguchi Y."/>
            <person name="Fukuda K."/>
            <person name="Nojiri H."/>
            <person name="Ohkuma M."/>
            <person name="Moriuchi R."/>
            <person name="Dohra H."/>
            <person name="Kimbara K."/>
            <person name="Shintani M."/>
        </authorList>
    </citation>
    <scope>NUCLEOTIDE SEQUENCE [LARGE SCALE GENOMIC DNA]</scope>
    <source>
        <strain evidence="2 3">RF1110005</strain>
    </source>
</reference>
<feature type="transmembrane region" description="Helical" evidence="1">
    <location>
        <begin position="174"/>
        <end position="192"/>
    </location>
</feature>
<feature type="transmembrane region" description="Helical" evidence="1">
    <location>
        <begin position="142"/>
        <end position="162"/>
    </location>
</feature>
<gene>
    <name evidence="2" type="ORF">JCM31447_04560</name>
</gene>
<organism evidence="2 3">
    <name type="scientific">Fluviispira sanaruensis</name>
    <dbReference type="NCBI Taxonomy" id="2493639"/>
    <lineage>
        <taxon>Bacteria</taxon>
        <taxon>Pseudomonadati</taxon>
        <taxon>Bdellovibrionota</taxon>
        <taxon>Oligoflexia</taxon>
        <taxon>Silvanigrellales</taxon>
        <taxon>Silvanigrellaceae</taxon>
        <taxon>Fluviispira</taxon>
    </lineage>
</organism>